<sequence>MDLNGKLKLDSGFCFDYTNMLGEQLISADDILAVQDKIERAVQGLAQIRSNGVSPGHLSKNGQPEPVYFTRLPMIEQGNPNSPASIEKLKAYSKQIWDTKEAVIFFGIGGSYLGNKVLFDIHAGSFWNQKKALERRGFPKVFFSGNNLDADQYASMLDEIVRQAQYKRLAGQGITRVMLIPITKSGTTLETVAAFVYFYEQLKKEKELFEVDVTVVTDLDGAAAAGPLCQLAQENNWQTFDIKEGVGGRFCVLSNPGLITAAVVGIDIEELLAGARDMEMACREEDPAKNPALLNAVLKYLAADIYGCDIEVLMPYSMRLKSLGEWYVQLLAESLGKRCNRQGEQINYGRTPIAAVGTTDMHAQTQQHQDGRRNKVVQFVEILEKTCDVQLGKPFGDMEFFAKYNGMCVDDALKIALEANAQALNEDSRFNANYQLPKLTTYYVGQLLYFLMLSVAYEGELADVDAYDQPGVEAYKRIMKEKLGR</sequence>
<evidence type="ECO:0000256" key="2">
    <source>
        <dbReference type="ARBA" id="ARBA00023152"/>
    </source>
</evidence>
<dbReference type="GO" id="GO:0097367">
    <property type="term" value="F:carbohydrate derivative binding"/>
    <property type="evidence" value="ECO:0007669"/>
    <property type="project" value="InterPro"/>
</dbReference>
<accession>A0A644ZRY1</accession>
<dbReference type="SUPFAM" id="SSF53697">
    <property type="entry name" value="SIS domain"/>
    <property type="match status" value="1"/>
</dbReference>
<dbReference type="GO" id="GO:0004347">
    <property type="term" value="F:glucose-6-phosphate isomerase activity"/>
    <property type="evidence" value="ECO:0007669"/>
    <property type="project" value="UniProtKB-EC"/>
</dbReference>
<keyword evidence="1" id="KW-0312">Gluconeogenesis</keyword>
<proteinExistence type="predicted"/>
<dbReference type="PANTHER" id="PTHR11469">
    <property type="entry name" value="GLUCOSE-6-PHOSPHATE ISOMERASE"/>
    <property type="match status" value="1"/>
</dbReference>
<keyword evidence="3 4" id="KW-0413">Isomerase</keyword>
<comment type="caution">
    <text evidence="4">The sequence shown here is derived from an EMBL/GenBank/DDBJ whole genome shotgun (WGS) entry which is preliminary data.</text>
</comment>
<dbReference type="Pfam" id="PF00342">
    <property type="entry name" value="PGI"/>
    <property type="match status" value="1"/>
</dbReference>
<dbReference type="GO" id="GO:0048029">
    <property type="term" value="F:monosaccharide binding"/>
    <property type="evidence" value="ECO:0007669"/>
    <property type="project" value="TreeGrafter"/>
</dbReference>
<name>A0A644ZRY1_9ZZZZ</name>
<dbReference type="AlphaFoldDB" id="A0A644ZRY1"/>
<evidence type="ECO:0000256" key="3">
    <source>
        <dbReference type="ARBA" id="ARBA00023235"/>
    </source>
</evidence>
<dbReference type="PROSITE" id="PS51463">
    <property type="entry name" value="P_GLUCOSE_ISOMERASE_3"/>
    <property type="match status" value="1"/>
</dbReference>
<dbReference type="GO" id="GO:0051156">
    <property type="term" value="P:glucose 6-phosphate metabolic process"/>
    <property type="evidence" value="ECO:0007669"/>
    <property type="project" value="TreeGrafter"/>
</dbReference>
<dbReference type="GO" id="GO:0006096">
    <property type="term" value="P:glycolytic process"/>
    <property type="evidence" value="ECO:0007669"/>
    <property type="project" value="UniProtKB-KW"/>
</dbReference>
<dbReference type="InterPro" id="IPR046348">
    <property type="entry name" value="SIS_dom_sf"/>
</dbReference>
<protein>
    <submittedName>
        <fullName evidence="4">Glucose-6-phosphate isomerase</fullName>
        <ecNumber evidence="4">5.3.1.9</ecNumber>
    </submittedName>
</protein>
<reference evidence="4" key="1">
    <citation type="submission" date="2019-08" db="EMBL/GenBank/DDBJ databases">
        <authorList>
            <person name="Kucharzyk K."/>
            <person name="Murdoch R.W."/>
            <person name="Higgins S."/>
            <person name="Loffler F."/>
        </authorList>
    </citation>
    <scope>NUCLEOTIDE SEQUENCE</scope>
</reference>
<dbReference type="PANTHER" id="PTHR11469:SF1">
    <property type="entry name" value="GLUCOSE-6-PHOSPHATE ISOMERASE"/>
    <property type="match status" value="1"/>
</dbReference>
<dbReference type="GO" id="GO:0006094">
    <property type="term" value="P:gluconeogenesis"/>
    <property type="evidence" value="ECO:0007669"/>
    <property type="project" value="UniProtKB-KW"/>
</dbReference>
<evidence type="ECO:0000313" key="4">
    <source>
        <dbReference type="EMBL" id="MPM43517.1"/>
    </source>
</evidence>
<dbReference type="InterPro" id="IPR035482">
    <property type="entry name" value="SIS_PGI_2"/>
</dbReference>
<evidence type="ECO:0000256" key="1">
    <source>
        <dbReference type="ARBA" id="ARBA00022432"/>
    </source>
</evidence>
<organism evidence="4">
    <name type="scientific">bioreactor metagenome</name>
    <dbReference type="NCBI Taxonomy" id="1076179"/>
    <lineage>
        <taxon>unclassified sequences</taxon>
        <taxon>metagenomes</taxon>
        <taxon>ecological metagenomes</taxon>
    </lineage>
</organism>
<dbReference type="EMBL" id="VSSQ01010134">
    <property type="protein sequence ID" value="MPM43517.1"/>
    <property type="molecule type" value="Genomic_DNA"/>
</dbReference>
<dbReference type="GO" id="GO:0005829">
    <property type="term" value="C:cytosol"/>
    <property type="evidence" value="ECO:0007669"/>
    <property type="project" value="TreeGrafter"/>
</dbReference>
<dbReference type="Gene3D" id="3.40.50.10490">
    <property type="entry name" value="Glucose-6-phosphate isomerase like protein, domain 1"/>
    <property type="match status" value="2"/>
</dbReference>
<dbReference type="PRINTS" id="PR00662">
    <property type="entry name" value="G6PISOMERASE"/>
</dbReference>
<dbReference type="EC" id="5.3.1.9" evidence="4"/>
<dbReference type="InterPro" id="IPR001672">
    <property type="entry name" value="G6P_Isomerase"/>
</dbReference>
<gene>
    <name evidence="4" type="primary">pgi_24</name>
    <name evidence="4" type="ORF">SDC9_90194</name>
</gene>
<keyword evidence="2" id="KW-0324">Glycolysis</keyword>
<dbReference type="CDD" id="cd05016">
    <property type="entry name" value="SIS_PGI_2"/>
    <property type="match status" value="1"/>
</dbReference>